<evidence type="ECO:0008006" key="3">
    <source>
        <dbReference type="Google" id="ProtNLM"/>
    </source>
</evidence>
<evidence type="ECO:0000313" key="2">
    <source>
        <dbReference type="Proteomes" id="UP001231924"/>
    </source>
</evidence>
<accession>A0ABT7MDA4</accession>
<evidence type="ECO:0000313" key="1">
    <source>
        <dbReference type="EMBL" id="MDL5158649.1"/>
    </source>
</evidence>
<keyword evidence="2" id="KW-1185">Reference proteome</keyword>
<proteinExistence type="predicted"/>
<name>A0ABT7MDA4_9PSEU</name>
<gene>
    <name evidence="1" type="ORF">QRT03_21960</name>
</gene>
<dbReference type="RefSeq" id="WP_286055187.1">
    <property type="nucleotide sequence ID" value="NZ_JASVWF010000005.1"/>
</dbReference>
<dbReference type="EMBL" id="JASVWF010000005">
    <property type="protein sequence ID" value="MDL5158649.1"/>
    <property type="molecule type" value="Genomic_DNA"/>
</dbReference>
<sequence length="72" mass="7502">MGLSFSEEPETGLVAVTLTNDDGEVVQTRVVSSDELGRIAAAARRASARAAERGEPLFVTLDELIDGDGDPG</sequence>
<protein>
    <recommendedName>
        <fullName evidence="3">YbaB/EbfC DNA-binding family protein</fullName>
    </recommendedName>
</protein>
<reference evidence="1 2" key="1">
    <citation type="submission" date="2023-06" db="EMBL/GenBank/DDBJ databases">
        <title>Actinomycetospora Odt1-22.</title>
        <authorList>
            <person name="Supong K."/>
        </authorList>
    </citation>
    <scope>NUCLEOTIDE SEQUENCE [LARGE SCALE GENOMIC DNA]</scope>
    <source>
        <strain evidence="1 2">Odt1-22</strain>
    </source>
</reference>
<organism evidence="1 2">
    <name type="scientific">Actinomycetospora termitidis</name>
    <dbReference type="NCBI Taxonomy" id="3053470"/>
    <lineage>
        <taxon>Bacteria</taxon>
        <taxon>Bacillati</taxon>
        <taxon>Actinomycetota</taxon>
        <taxon>Actinomycetes</taxon>
        <taxon>Pseudonocardiales</taxon>
        <taxon>Pseudonocardiaceae</taxon>
        <taxon>Actinomycetospora</taxon>
    </lineage>
</organism>
<comment type="caution">
    <text evidence="1">The sequence shown here is derived from an EMBL/GenBank/DDBJ whole genome shotgun (WGS) entry which is preliminary data.</text>
</comment>
<dbReference type="Proteomes" id="UP001231924">
    <property type="component" value="Unassembled WGS sequence"/>
</dbReference>